<comment type="caution">
    <text evidence="7">The sequence shown here is derived from an EMBL/GenBank/DDBJ whole genome shotgun (WGS) entry which is preliminary data.</text>
</comment>
<dbReference type="EMBL" id="JBHSDU010000014">
    <property type="protein sequence ID" value="MFC4312518.1"/>
    <property type="molecule type" value="Genomic_DNA"/>
</dbReference>
<dbReference type="InterPro" id="IPR029058">
    <property type="entry name" value="AB_hydrolase_fold"/>
</dbReference>
<evidence type="ECO:0000313" key="7">
    <source>
        <dbReference type="EMBL" id="MFC4312518.1"/>
    </source>
</evidence>
<evidence type="ECO:0000256" key="1">
    <source>
        <dbReference type="ARBA" id="ARBA00022645"/>
    </source>
</evidence>
<protein>
    <submittedName>
        <fullName evidence="7">S10 family peptidase</fullName>
    </submittedName>
</protein>
<keyword evidence="4" id="KW-0378">Hydrolase</keyword>
<reference evidence="8" key="1">
    <citation type="journal article" date="2019" name="Int. J. Syst. Evol. Microbiol.">
        <title>The Global Catalogue of Microorganisms (GCM) 10K type strain sequencing project: providing services to taxonomists for standard genome sequencing and annotation.</title>
        <authorList>
            <consortium name="The Broad Institute Genomics Platform"/>
            <consortium name="The Broad Institute Genome Sequencing Center for Infectious Disease"/>
            <person name="Wu L."/>
            <person name="Ma J."/>
        </authorList>
    </citation>
    <scope>NUCLEOTIDE SEQUENCE [LARGE SCALE GENOMIC DNA]</scope>
    <source>
        <strain evidence="8">CGMCC 1.10759</strain>
    </source>
</reference>
<evidence type="ECO:0000256" key="2">
    <source>
        <dbReference type="ARBA" id="ARBA00022670"/>
    </source>
</evidence>
<feature type="chain" id="PRO_5046989007" evidence="6">
    <location>
        <begin position="25"/>
        <end position="495"/>
    </location>
</feature>
<dbReference type="SUPFAM" id="SSF53474">
    <property type="entry name" value="alpha/beta-Hydrolases"/>
    <property type="match status" value="1"/>
</dbReference>
<proteinExistence type="predicted"/>
<evidence type="ECO:0000256" key="3">
    <source>
        <dbReference type="ARBA" id="ARBA00022729"/>
    </source>
</evidence>
<dbReference type="RefSeq" id="WP_380601979.1">
    <property type="nucleotide sequence ID" value="NZ_JBHSDU010000014.1"/>
</dbReference>
<name>A0ABV8T0T7_9GAMM</name>
<keyword evidence="3 6" id="KW-0732">Signal</keyword>
<keyword evidence="1" id="KW-0121">Carboxypeptidase</keyword>
<evidence type="ECO:0000256" key="5">
    <source>
        <dbReference type="ARBA" id="ARBA00023180"/>
    </source>
</evidence>
<accession>A0ABV8T0T7</accession>
<keyword evidence="8" id="KW-1185">Reference proteome</keyword>
<evidence type="ECO:0000256" key="4">
    <source>
        <dbReference type="ARBA" id="ARBA00022801"/>
    </source>
</evidence>
<gene>
    <name evidence="7" type="ORF">ACFPN2_25770</name>
</gene>
<sequence length="495" mass="53840">MSRRSIAAAALAWVLLGTVQSSSGAEPAVTKPDVSELPPLPADATIEQSIQVEGRKLTYSITVGALPLRGDDGRKTGEVVLTAYVLKGADRGRRPVTFAFNGGPGASSAYLALGAIGPKQVQFGGAGDSPSDPLEFRDNAGTWLDFTDLVFIDPIGTGYSRSLLPADVADKTFFSLDGDVAYLSRIIYDWLAKHGRFTSRTYLVGESFGGWRAPAIAQVLQTRMGVGVSGIVMISPYLTYNDRDVSPLGWAAMLPSMAAAHYEKEGRRPDAVSMSEVENYARGEYVVDFLKGVRDPSALDRLVTNVTRFTGLDADEVRRKGGRIEGGFFVRSLHREAGQVGSYYDPNVTGFDPYPLASESRAPDPILAGTHAPLTAAMSDLVTRQVGWKVDGHYEVLNYEVNRRWEKRWSVAADTFGKVREVLAVDSKAKVLVAHGYSDLACPYFRSVMMLAQLPALGADDRVRLTVYPGGHMFYSRAESQAAFRRDVRILYGSI</sequence>
<organism evidence="7 8">
    <name type="scientific">Steroidobacter flavus</name>
    <dbReference type="NCBI Taxonomy" id="1842136"/>
    <lineage>
        <taxon>Bacteria</taxon>
        <taxon>Pseudomonadati</taxon>
        <taxon>Pseudomonadota</taxon>
        <taxon>Gammaproteobacteria</taxon>
        <taxon>Steroidobacterales</taxon>
        <taxon>Steroidobacteraceae</taxon>
        <taxon>Steroidobacter</taxon>
    </lineage>
</organism>
<dbReference type="Pfam" id="PF00450">
    <property type="entry name" value="Peptidase_S10"/>
    <property type="match status" value="1"/>
</dbReference>
<dbReference type="InterPro" id="IPR001563">
    <property type="entry name" value="Peptidase_S10"/>
</dbReference>
<feature type="signal peptide" evidence="6">
    <location>
        <begin position="1"/>
        <end position="24"/>
    </location>
</feature>
<dbReference type="PANTHER" id="PTHR11802:SF3">
    <property type="entry name" value="RETINOID-INDUCIBLE SERINE CARBOXYPEPTIDASE"/>
    <property type="match status" value="1"/>
</dbReference>
<dbReference type="Proteomes" id="UP001595904">
    <property type="component" value="Unassembled WGS sequence"/>
</dbReference>
<evidence type="ECO:0000313" key="8">
    <source>
        <dbReference type="Proteomes" id="UP001595904"/>
    </source>
</evidence>
<keyword evidence="5" id="KW-0325">Glycoprotein</keyword>
<dbReference type="Gene3D" id="3.40.50.1820">
    <property type="entry name" value="alpha/beta hydrolase"/>
    <property type="match status" value="1"/>
</dbReference>
<dbReference type="PANTHER" id="PTHR11802">
    <property type="entry name" value="SERINE PROTEASE FAMILY S10 SERINE CARBOXYPEPTIDASE"/>
    <property type="match status" value="1"/>
</dbReference>
<evidence type="ECO:0000256" key="6">
    <source>
        <dbReference type="SAM" id="SignalP"/>
    </source>
</evidence>
<keyword evidence="2" id="KW-0645">Protease</keyword>